<evidence type="ECO:0000313" key="3">
    <source>
        <dbReference type="Proteomes" id="UP001374584"/>
    </source>
</evidence>
<name>A0AAN9QC53_PHACN</name>
<reference evidence="2 3" key="1">
    <citation type="submission" date="2024-01" db="EMBL/GenBank/DDBJ databases">
        <title>The genomes of 5 underutilized Papilionoideae crops provide insights into root nodulation and disease resistanc.</title>
        <authorList>
            <person name="Jiang F."/>
        </authorList>
    </citation>
    <scope>NUCLEOTIDE SEQUENCE [LARGE SCALE GENOMIC DNA]</scope>
    <source>
        <strain evidence="2">JINMINGXINNONG_FW02</strain>
        <tissue evidence="2">Leaves</tissue>
    </source>
</reference>
<evidence type="ECO:0008006" key="4">
    <source>
        <dbReference type="Google" id="ProtNLM"/>
    </source>
</evidence>
<dbReference type="NCBIfam" id="TIGR01615">
    <property type="entry name" value="A_thal_3542"/>
    <property type="match status" value="1"/>
</dbReference>
<accession>A0AAN9QC53</accession>
<organism evidence="2 3">
    <name type="scientific">Phaseolus coccineus</name>
    <name type="common">Scarlet runner bean</name>
    <name type="synonym">Phaseolus multiflorus</name>
    <dbReference type="NCBI Taxonomy" id="3886"/>
    <lineage>
        <taxon>Eukaryota</taxon>
        <taxon>Viridiplantae</taxon>
        <taxon>Streptophyta</taxon>
        <taxon>Embryophyta</taxon>
        <taxon>Tracheophyta</taxon>
        <taxon>Spermatophyta</taxon>
        <taxon>Magnoliopsida</taxon>
        <taxon>eudicotyledons</taxon>
        <taxon>Gunneridae</taxon>
        <taxon>Pentapetalae</taxon>
        <taxon>rosids</taxon>
        <taxon>fabids</taxon>
        <taxon>Fabales</taxon>
        <taxon>Fabaceae</taxon>
        <taxon>Papilionoideae</taxon>
        <taxon>50 kb inversion clade</taxon>
        <taxon>NPAAA clade</taxon>
        <taxon>indigoferoid/millettioid clade</taxon>
        <taxon>Phaseoleae</taxon>
        <taxon>Phaseolus</taxon>
    </lineage>
</organism>
<dbReference type="InterPro" id="IPR006502">
    <property type="entry name" value="PDDEXK-like"/>
</dbReference>
<evidence type="ECO:0000256" key="1">
    <source>
        <dbReference type="SAM" id="MobiDB-lite"/>
    </source>
</evidence>
<gene>
    <name evidence="2" type="ORF">VNO80_29141</name>
</gene>
<proteinExistence type="predicted"/>
<evidence type="ECO:0000313" key="2">
    <source>
        <dbReference type="EMBL" id="KAK7332390.1"/>
    </source>
</evidence>
<protein>
    <recommendedName>
        <fullName evidence="4">DUF506 family protein</fullName>
    </recommendedName>
</protein>
<keyword evidence="3" id="KW-1185">Reference proteome</keyword>
<dbReference type="AlphaFoldDB" id="A0AAN9QC53"/>
<dbReference type="PANTHER" id="PTHR31579">
    <property type="entry name" value="OS03G0796600 PROTEIN"/>
    <property type="match status" value="1"/>
</dbReference>
<comment type="caution">
    <text evidence="2">The sequence shown here is derived from an EMBL/GenBank/DDBJ whole genome shotgun (WGS) entry which is preliminary data.</text>
</comment>
<sequence>MLLAKTREKGVHNIFSYMARIPVRFQRVAAAFDADVARVRFCESSGSEHSPESLTDLSDLVKSFMEKNETTAEKEEVGGVIPFEEERGEEQLEETEWSDSEKMEMLRSLFSGNEEDDVDERDAKEKIRREVEFACGVVGNSSKRHLMSQMREKGFDAGLCKTKWEKNGRLTAGNYEYIDVNFNGKRYVVEICLALEFEIARPTNQYCALLNVFPLIFVGKVDELKQVVRLMCTAIKGSMKRMNLHIPPWRRNVFMQAKWFSAYKRTTNAVATKRASSPMSSESLFPNRSIGFEVRLVKAQNCRDDDYATNVGFRISHLTALFDSDNLARPDSIRPAPVASKGTMDGPDWPKQKPEDGISDPNGKEETVFCIYLERERERRRGFCREEKLQQNQNII</sequence>
<dbReference type="Proteomes" id="UP001374584">
    <property type="component" value="Unassembled WGS sequence"/>
</dbReference>
<feature type="region of interest" description="Disordered" evidence="1">
    <location>
        <begin position="332"/>
        <end position="363"/>
    </location>
</feature>
<dbReference type="PANTHER" id="PTHR31579:SF92">
    <property type="entry name" value="DUF506 FAMILY PROTEIN"/>
    <property type="match status" value="1"/>
</dbReference>
<dbReference type="Pfam" id="PF04720">
    <property type="entry name" value="PDDEXK_6"/>
    <property type="match status" value="1"/>
</dbReference>
<feature type="compositionally biased region" description="Basic and acidic residues" evidence="1">
    <location>
        <begin position="348"/>
        <end position="363"/>
    </location>
</feature>
<dbReference type="EMBL" id="JAYMYR010000011">
    <property type="protein sequence ID" value="KAK7332390.1"/>
    <property type="molecule type" value="Genomic_DNA"/>
</dbReference>